<keyword evidence="1" id="KW-0472">Membrane</keyword>
<accession>A0A7N2R0T7</accession>
<proteinExistence type="predicted"/>
<keyword evidence="3" id="KW-1185">Reference proteome</keyword>
<dbReference type="EMBL" id="LRBV02000003">
    <property type="status" value="NOT_ANNOTATED_CDS"/>
    <property type="molecule type" value="Genomic_DNA"/>
</dbReference>
<keyword evidence="1" id="KW-1133">Transmembrane helix</keyword>
<evidence type="ECO:0000313" key="3">
    <source>
        <dbReference type="Proteomes" id="UP000594261"/>
    </source>
</evidence>
<dbReference type="Gramene" id="QL03p011308:mrna">
    <property type="protein sequence ID" value="QL03p011308:mrna"/>
    <property type="gene ID" value="QL03p011308"/>
</dbReference>
<dbReference type="Proteomes" id="UP000594261">
    <property type="component" value="Chromosome 3"/>
</dbReference>
<organism evidence="2 3">
    <name type="scientific">Quercus lobata</name>
    <name type="common">Valley oak</name>
    <dbReference type="NCBI Taxonomy" id="97700"/>
    <lineage>
        <taxon>Eukaryota</taxon>
        <taxon>Viridiplantae</taxon>
        <taxon>Streptophyta</taxon>
        <taxon>Embryophyta</taxon>
        <taxon>Tracheophyta</taxon>
        <taxon>Spermatophyta</taxon>
        <taxon>Magnoliopsida</taxon>
        <taxon>eudicotyledons</taxon>
        <taxon>Gunneridae</taxon>
        <taxon>Pentapetalae</taxon>
        <taxon>rosids</taxon>
        <taxon>fabids</taxon>
        <taxon>Fagales</taxon>
        <taxon>Fagaceae</taxon>
        <taxon>Quercus</taxon>
    </lineage>
</organism>
<dbReference type="AlphaFoldDB" id="A0A7N2R0T7"/>
<dbReference type="InParanoid" id="A0A7N2R0T7"/>
<dbReference type="PANTHER" id="PTHR15907">
    <property type="entry name" value="DUF614 FAMILY PROTEIN-RELATED"/>
    <property type="match status" value="1"/>
</dbReference>
<keyword evidence="1" id="KW-0812">Transmembrane</keyword>
<sequence>MELCSIRSELTIGYYCANIVVVWCSVIDILSVLISYLSISKVCPSNKNSKPAPYTSPPEGKWSTGLCGCFEDLSTCWVTCWLLLSPHHLWPHCLDSGPGTNMPYMMLAHVFGACLYACTYRAKLRGLYSLPPESCRDCCVHHFCFCCALCQEYRKLKNRGLDPSLGWTVNAQIENEKRNHSTSGSSTGHDLLGSAFIPVLHSS</sequence>
<evidence type="ECO:0000256" key="1">
    <source>
        <dbReference type="SAM" id="Phobius"/>
    </source>
</evidence>
<reference evidence="2 3" key="1">
    <citation type="journal article" date="2016" name="G3 (Bethesda)">
        <title>First Draft Assembly and Annotation of the Genome of a California Endemic Oak Quercus lobata Nee (Fagaceae).</title>
        <authorList>
            <person name="Sork V.L."/>
            <person name="Fitz-Gibbon S.T."/>
            <person name="Puiu D."/>
            <person name="Crepeau M."/>
            <person name="Gugger P.F."/>
            <person name="Sherman R."/>
            <person name="Stevens K."/>
            <person name="Langley C.H."/>
            <person name="Pellegrini M."/>
            <person name="Salzberg S.L."/>
        </authorList>
    </citation>
    <scope>NUCLEOTIDE SEQUENCE [LARGE SCALE GENOMIC DNA]</scope>
    <source>
        <strain evidence="2 3">cv. SW786</strain>
    </source>
</reference>
<dbReference type="EnsemblPlants" id="QL03p011308:mrna">
    <property type="protein sequence ID" value="QL03p011308:mrna"/>
    <property type="gene ID" value="QL03p011308"/>
</dbReference>
<feature type="transmembrane region" description="Helical" evidence="1">
    <location>
        <begin position="12"/>
        <end position="39"/>
    </location>
</feature>
<protein>
    <submittedName>
        <fullName evidence="2">Uncharacterized protein</fullName>
    </submittedName>
</protein>
<dbReference type="NCBIfam" id="TIGR01571">
    <property type="entry name" value="A_thal_Cys_rich"/>
    <property type="match status" value="1"/>
</dbReference>
<evidence type="ECO:0000313" key="2">
    <source>
        <dbReference type="EnsemblPlants" id="QL03p011308:mrna"/>
    </source>
</evidence>
<reference evidence="2" key="2">
    <citation type="submission" date="2021-01" db="UniProtKB">
        <authorList>
            <consortium name="EnsemblPlants"/>
        </authorList>
    </citation>
    <scope>IDENTIFICATION</scope>
</reference>
<dbReference type="InterPro" id="IPR006461">
    <property type="entry name" value="PLAC_motif_containing"/>
</dbReference>
<dbReference type="Pfam" id="PF04749">
    <property type="entry name" value="PLAC8"/>
    <property type="match status" value="1"/>
</dbReference>
<name>A0A7N2R0T7_QUELO</name>